<dbReference type="GO" id="GO:0016788">
    <property type="term" value="F:hydrolase activity, acting on ester bonds"/>
    <property type="evidence" value="ECO:0007669"/>
    <property type="project" value="TreeGrafter"/>
</dbReference>
<dbReference type="EMBL" id="UHDZ01000001">
    <property type="protein sequence ID" value="SUM71882.1"/>
    <property type="molecule type" value="Genomic_DNA"/>
</dbReference>
<keyword evidence="2" id="KW-1185">Reference proteome</keyword>
<reference evidence="1 2" key="1">
    <citation type="submission" date="2018-06" db="EMBL/GenBank/DDBJ databases">
        <authorList>
            <consortium name="Pathogen Informatics"/>
            <person name="Doyle S."/>
        </authorList>
    </citation>
    <scope>NUCLEOTIDE SEQUENCE [LARGE SCALE GENOMIC DNA]</scope>
    <source>
        <strain evidence="1 2">NCTC11807</strain>
    </source>
</reference>
<protein>
    <submittedName>
        <fullName evidence="1">Icc family phosphohydrolase</fullName>
    </submittedName>
</protein>
<gene>
    <name evidence="1" type="ORF">NCTC11807_01624</name>
</gene>
<dbReference type="SUPFAM" id="SSF56300">
    <property type="entry name" value="Metallo-dependent phosphatases"/>
    <property type="match status" value="1"/>
</dbReference>
<accession>A0A380H5U8</accession>
<dbReference type="InterPro" id="IPR029052">
    <property type="entry name" value="Metallo-depent_PP-like"/>
</dbReference>
<dbReference type="AlphaFoldDB" id="A0A380H5U8"/>
<organism evidence="1 2">
    <name type="scientific">Staphylococcus saccharolyticus</name>
    <dbReference type="NCBI Taxonomy" id="33028"/>
    <lineage>
        <taxon>Bacteria</taxon>
        <taxon>Bacillati</taxon>
        <taxon>Bacillota</taxon>
        <taxon>Bacilli</taxon>
        <taxon>Bacillales</taxon>
        <taxon>Staphylococcaceae</taxon>
        <taxon>Staphylococcus</taxon>
    </lineage>
</organism>
<evidence type="ECO:0000313" key="2">
    <source>
        <dbReference type="Proteomes" id="UP000255425"/>
    </source>
</evidence>
<dbReference type="PANTHER" id="PTHR32440:SF11">
    <property type="entry name" value="METALLOPHOSPHOESTERASE DOMAIN-CONTAINING PROTEIN"/>
    <property type="match status" value="1"/>
</dbReference>
<proteinExistence type="predicted"/>
<evidence type="ECO:0000313" key="1">
    <source>
        <dbReference type="EMBL" id="SUM71882.1"/>
    </source>
</evidence>
<dbReference type="PANTHER" id="PTHR32440">
    <property type="entry name" value="PHOSPHATASE DCR2-RELATED-RELATED"/>
    <property type="match status" value="1"/>
</dbReference>
<keyword evidence="1" id="KW-0378">Hydrolase</keyword>
<sequence>MKFNIDGALTHIFYIIGGGDYNPFSIGDYDFIHPEHVHWLKQTYKAYQGEYHKSFHHNLLFTHIPLQEYREIENVKEFHGSFNEPIACSKINSDLFSQMLLNRDIEGMFVGHDHDNDFTINLYGIRLNFGRVSGYNTYGDLQRGARLIELSPNGFYKSKVLEFDDRF</sequence>
<name>A0A380H5U8_9STAP</name>
<dbReference type="Proteomes" id="UP000255425">
    <property type="component" value="Unassembled WGS sequence"/>
</dbReference>
<dbReference type="GO" id="GO:0005737">
    <property type="term" value="C:cytoplasm"/>
    <property type="evidence" value="ECO:0007669"/>
    <property type="project" value="TreeGrafter"/>
</dbReference>